<evidence type="ECO:0000313" key="1">
    <source>
        <dbReference type="EMBL" id="KAF4981521.1"/>
    </source>
</evidence>
<dbReference type="Proteomes" id="UP000635477">
    <property type="component" value="Unassembled WGS sequence"/>
</dbReference>
<gene>
    <name evidence="1" type="ORF">FZEAL_2706</name>
</gene>
<name>A0A8H4XMI9_9HYPO</name>
<proteinExistence type="predicted"/>
<sequence>MTPTTHLVTLPYELRHGIYKHKQVYTCCSIAVETKDLPPALNTIHFSPVYRQSWSTWAGRFDHQLECYALIQDELRLRLQDSITPAMYSQIAHGSGALLNYHNPLENRLGPTGLIRNLDDLFDLEVERRYPDLKRGLTIAFTLSRIARKNVWGFAEQVNKALPELGDSHEPEEFFNLRF</sequence>
<reference evidence="1" key="2">
    <citation type="submission" date="2020-05" db="EMBL/GenBank/DDBJ databases">
        <authorList>
            <person name="Kim H.-S."/>
            <person name="Proctor R.H."/>
            <person name="Brown D.W."/>
        </authorList>
    </citation>
    <scope>NUCLEOTIDE SEQUENCE</scope>
    <source>
        <strain evidence="1">NRRL 22465</strain>
    </source>
</reference>
<organism evidence="1 2">
    <name type="scientific">Fusarium zealandicum</name>
    <dbReference type="NCBI Taxonomy" id="1053134"/>
    <lineage>
        <taxon>Eukaryota</taxon>
        <taxon>Fungi</taxon>
        <taxon>Dikarya</taxon>
        <taxon>Ascomycota</taxon>
        <taxon>Pezizomycotina</taxon>
        <taxon>Sordariomycetes</taxon>
        <taxon>Hypocreomycetidae</taxon>
        <taxon>Hypocreales</taxon>
        <taxon>Nectriaceae</taxon>
        <taxon>Fusarium</taxon>
        <taxon>Fusarium staphyleae species complex</taxon>
    </lineage>
</organism>
<protein>
    <submittedName>
        <fullName evidence="1">Uncharacterized protein</fullName>
    </submittedName>
</protein>
<dbReference type="AlphaFoldDB" id="A0A8H4XMI9"/>
<dbReference type="OrthoDB" id="5062850at2759"/>
<accession>A0A8H4XMI9</accession>
<keyword evidence="2" id="KW-1185">Reference proteome</keyword>
<evidence type="ECO:0000313" key="2">
    <source>
        <dbReference type="Proteomes" id="UP000635477"/>
    </source>
</evidence>
<dbReference type="EMBL" id="JABEYC010000165">
    <property type="protein sequence ID" value="KAF4981521.1"/>
    <property type="molecule type" value="Genomic_DNA"/>
</dbReference>
<reference evidence="1" key="1">
    <citation type="journal article" date="2020" name="BMC Genomics">
        <title>Correction to: Identification and distribution of gene clusters required for synthesis of sphingolipid metabolism inhibitors in diverse species of the filamentous fungus Fusarium.</title>
        <authorList>
            <person name="Kim H.S."/>
            <person name="Lohmar J.M."/>
            <person name="Busman M."/>
            <person name="Brown D.W."/>
            <person name="Naumann T.A."/>
            <person name="Divon H.H."/>
            <person name="Lysoe E."/>
            <person name="Uhlig S."/>
            <person name="Proctor R.H."/>
        </authorList>
    </citation>
    <scope>NUCLEOTIDE SEQUENCE</scope>
    <source>
        <strain evidence="1">NRRL 22465</strain>
    </source>
</reference>
<comment type="caution">
    <text evidence="1">The sequence shown here is derived from an EMBL/GenBank/DDBJ whole genome shotgun (WGS) entry which is preliminary data.</text>
</comment>